<dbReference type="PROSITE" id="PS51757">
    <property type="entry name" value="TH1"/>
    <property type="match status" value="1"/>
</dbReference>
<keyword evidence="5 7" id="KW-0505">Motor protein</keyword>
<dbReference type="PRINTS" id="PR00193">
    <property type="entry name" value="MYOSINHEAVY"/>
</dbReference>
<evidence type="ECO:0000256" key="3">
    <source>
        <dbReference type="ARBA" id="ARBA00022840"/>
    </source>
</evidence>
<dbReference type="CDD" id="cd01378">
    <property type="entry name" value="MYSc_Myo1"/>
    <property type="match status" value="1"/>
</dbReference>
<keyword evidence="4 7" id="KW-0518">Myosin</keyword>
<feature type="region of interest" description="Actin-binding" evidence="7">
    <location>
        <begin position="600"/>
        <end position="622"/>
    </location>
</feature>
<comment type="similarity">
    <text evidence="1 7">Belongs to the TRAFAC class myosin-kinesin ATPase superfamily. Myosin family.</text>
</comment>
<dbReference type="GO" id="GO:0030048">
    <property type="term" value="P:actin filament-based movement"/>
    <property type="evidence" value="ECO:0007669"/>
    <property type="project" value="TreeGrafter"/>
</dbReference>
<dbReference type="GO" id="GO:0006897">
    <property type="term" value="P:endocytosis"/>
    <property type="evidence" value="ECO:0007669"/>
    <property type="project" value="TreeGrafter"/>
</dbReference>
<keyword evidence="3 7" id="KW-0067">ATP-binding</keyword>
<organism evidence="11 12">
    <name type="scientific">Toxocara canis</name>
    <name type="common">Canine roundworm</name>
    <dbReference type="NCBI Taxonomy" id="6265"/>
    <lineage>
        <taxon>Eukaryota</taxon>
        <taxon>Metazoa</taxon>
        <taxon>Ecdysozoa</taxon>
        <taxon>Nematoda</taxon>
        <taxon>Chromadorea</taxon>
        <taxon>Rhabditida</taxon>
        <taxon>Spirurina</taxon>
        <taxon>Ascaridomorpha</taxon>
        <taxon>Ascaridoidea</taxon>
        <taxon>Toxocaridae</taxon>
        <taxon>Toxocara</taxon>
    </lineage>
</organism>
<evidence type="ECO:0000259" key="9">
    <source>
        <dbReference type="PROSITE" id="PS51757"/>
    </source>
</evidence>
<dbReference type="Gene3D" id="1.10.10.820">
    <property type="match status" value="1"/>
</dbReference>
<evidence type="ECO:0000313" key="11">
    <source>
        <dbReference type="Proteomes" id="UP000050794"/>
    </source>
</evidence>
<dbReference type="Gene3D" id="1.20.5.4820">
    <property type="match status" value="1"/>
</dbReference>
<dbReference type="PANTHER" id="PTHR13140">
    <property type="entry name" value="MYOSIN"/>
    <property type="match status" value="1"/>
</dbReference>
<evidence type="ECO:0000256" key="4">
    <source>
        <dbReference type="ARBA" id="ARBA00023123"/>
    </source>
</evidence>
<dbReference type="InterPro" id="IPR036072">
    <property type="entry name" value="MYSc_Myo1"/>
</dbReference>
<dbReference type="Gene3D" id="3.40.850.10">
    <property type="entry name" value="Kinesin motor domain"/>
    <property type="match status" value="1"/>
</dbReference>
<accession>A0A183UP54</accession>
<evidence type="ECO:0000259" key="8">
    <source>
        <dbReference type="PROSITE" id="PS51456"/>
    </source>
</evidence>
<feature type="domain" description="TH1" evidence="9">
    <location>
        <begin position="840"/>
        <end position="1036"/>
    </location>
</feature>
<dbReference type="GO" id="GO:0005524">
    <property type="term" value="F:ATP binding"/>
    <property type="evidence" value="ECO:0007669"/>
    <property type="project" value="UniProtKB-UniRule"/>
</dbReference>
<dbReference type="SMART" id="SM00242">
    <property type="entry name" value="MYSc"/>
    <property type="match status" value="1"/>
</dbReference>
<name>A0A183UP54_TOXCA</name>
<dbReference type="FunFam" id="1.20.58.530:FF:000004">
    <property type="entry name" value="Unconventional myosin ID"/>
    <property type="match status" value="1"/>
</dbReference>
<reference evidence="10 11" key="2">
    <citation type="submission" date="2018-11" db="EMBL/GenBank/DDBJ databases">
        <authorList>
            <consortium name="Pathogen Informatics"/>
        </authorList>
    </citation>
    <scope>NUCLEOTIDE SEQUENCE [LARGE SCALE GENOMIC DNA]</scope>
</reference>
<evidence type="ECO:0000256" key="6">
    <source>
        <dbReference type="ARBA" id="ARBA00023203"/>
    </source>
</evidence>
<dbReference type="GO" id="GO:0005546">
    <property type="term" value="F:phosphatidylinositol-4,5-bisphosphate binding"/>
    <property type="evidence" value="ECO:0007669"/>
    <property type="project" value="UniProtKB-ARBA"/>
</dbReference>
<dbReference type="GO" id="GO:0016459">
    <property type="term" value="C:myosin complex"/>
    <property type="evidence" value="ECO:0007669"/>
    <property type="project" value="UniProtKB-KW"/>
</dbReference>
<dbReference type="GO" id="GO:0005886">
    <property type="term" value="C:plasma membrane"/>
    <property type="evidence" value="ECO:0007669"/>
    <property type="project" value="TreeGrafter"/>
</dbReference>
<dbReference type="EMBL" id="UYWY01020444">
    <property type="protein sequence ID" value="VDM41595.1"/>
    <property type="molecule type" value="Genomic_DNA"/>
</dbReference>
<evidence type="ECO:0000313" key="10">
    <source>
        <dbReference type="EMBL" id="VDM41595.1"/>
    </source>
</evidence>
<dbReference type="Proteomes" id="UP000050794">
    <property type="component" value="Unassembled WGS sequence"/>
</dbReference>
<dbReference type="WBParaSite" id="TCNE_0001027401-mRNA-1">
    <property type="protein sequence ID" value="TCNE_0001027401-mRNA-1"/>
    <property type="gene ID" value="TCNE_0001027401"/>
</dbReference>
<dbReference type="GO" id="GO:0007015">
    <property type="term" value="P:actin filament organization"/>
    <property type="evidence" value="ECO:0007669"/>
    <property type="project" value="TreeGrafter"/>
</dbReference>
<protein>
    <submittedName>
        <fullName evidence="12">Unconventional myosin-Id</fullName>
    </submittedName>
</protein>
<keyword evidence="6 7" id="KW-0009">Actin-binding</keyword>
<sequence>MYRGVGNPLEWTMAMAEHDSKEYGVEDLVLLPEIDLQSIVANLHLRFSAGRIYTYIGEVLVAVNPYRSLPLYDKDMVEKYKGREMYERPPHPFAIADVAYRSMKRFGRDTCIVISGESGSGKTETSKIIMRYLAAITNVQQQREIERLIFNLELKNMSIKDVLLRSTAVLESMGCARTNRNDNSSRFGKYMCINFDFNGDPVGGHITNYLLEKSRVVRQQIGERNFHSFYQLLAGFDEGHLKEFGLKRDPKSYFYLNQGKSEKVSSIDDAADFKEVQRALKSISTFEPAAVEQMWRIIASILLLGNLRFVEGKNVEESTVSDRAALEVAARVFQVEVAHLEDALCKKVVAARGDVVSKRHDVNAALYTRDALSKAVYERLFTWVVQRVNDAISLERDNNRYSKSNVIGVLDIYGFEIFGVNSFEQLCINYCNEKLQQMFIELVLKQEQEEYKRQGIEWKQVEYFNNKIICDLVELPRAGIISILDEACFTVGQVTDKIFLEEMDKAFVGHNHYTSRKLQPSDKTLAFDDNFRITHYAGDVTYSVAGFLDKNRDTLFQDLKRLLYNSKNSLMSSLFPDGAKAVTEVNKRPLTAGTMFKNSMLDLVEQLASKMPYYIRCIKPNEDKSSVKFDEERVDHQVRYLGLLENVRVRRAGFAYRIEYDRFLQRYKLLSMKTWPNPKQGTAHDNTMVILKEHGLADDCVTGHTKLFVRSPQTVFHLEELRTQRIPLVVIFLQKMWRAKLARTRYRQMRAIYLIMNRFRRYKLRSYIVEVIECFEGVREMPDLGKHLVWPAEPAVLHAFIQKLKRMHDLWRANVILSRMPGYLRPSIPQKLAAYEALNGKRAEWGYTRMWKGDYLDMPEEIEMPGQVEEYRSAMNALKQAHPFSEVLFSSYIQKFNRYNKSAFRVVVVTNKFIAKLDAKKFKLMKEPAPLHSLSRLSASNICNGFIAFHLGDNDFIGCLRNTKNEDRVGEVIGVVCSHYQKCFERNLPVTVSESLHCTLGSKERSVRTHAANGDQQLQQPVFRKDGNNIELTYPIAAAS</sequence>
<keyword evidence="2 7" id="KW-0547">Nucleotide-binding</keyword>
<evidence type="ECO:0000256" key="2">
    <source>
        <dbReference type="ARBA" id="ARBA00022741"/>
    </source>
</evidence>
<feature type="binding site" evidence="7">
    <location>
        <begin position="116"/>
        <end position="123"/>
    </location>
    <ligand>
        <name>ATP</name>
        <dbReference type="ChEBI" id="CHEBI:30616"/>
    </ligand>
</feature>
<evidence type="ECO:0000256" key="1">
    <source>
        <dbReference type="ARBA" id="ARBA00008314"/>
    </source>
</evidence>
<evidence type="ECO:0000256" key="5">
    <source>
        <dbReference type="ARBA" id="ARBA00023175"/>
    </source>
</evidence>
<dbReference type="InterPro" id="IPR036961">
    <property type="entry name" value="Kinesin_motor_dom_sf"/>
</dbReference>
<reference evidence="12" key="1">
    <citation type="submission" date="2016-06" db="UniProtKB">
        <authorList>
            <consortium name="WormBaseParasite"/>
        </authorList>
    </citation>
    <scope>IDENTIFICATION</scope>
</reference>
<dbReference type="Gene3D" id="1.20.58.530">
    <property type="match status" value="1"/>
</dbReference>
<feature type="domain" description="Myosin motor" evidence="8">
    <location>
        <begin position="23"/>
        <end position="723"/>
    </location>
</feature>
<dbReference type="Pfam" id="PF00063">
    <property type="entry name" value="Myosin_head"/>
    <property type="match status" value="1"/>
</dbReference>
<dbReference type="InterPro" id="IPR001609">
    <property type="entry name" value="Myosin_head_motor_dom-like"/>
</dbReference>
<evidence type="ECO:0000256" key="7">
    <source>
        <dbReference type="PROSITE-ProRule" id="PRU00782"/>
    </source>
</evidence>
<dbReference type="GO" id="GO:0000146">
    <property type="term" value="F:microfilament motor activity"/>
    <property type="evidence" value="ECO:0007669"/>
    <property type="project" value="TreeGrafter"/>
</dbReference>
<keyword evidence="11" id="KW-1185">Reference proteome</keyword>
<gene>
    <name evidence="10" type="ORF">TCNE_LOCUS10274</name>
</gene>
<proteinExistence type="inferred from homology"/>
<dbReference type="AlphaFoldDB" id="A0A183UP54"/>
<dbReference type="InterPro" id="IPR027417">
    <property type="entry name" value="P-loop_NTPase"/>
</dbReference>
<dbReference type="FunFam" id="1.10.10.820:FF:000001">
    <property type="entry name" value="Myosin heavy chain"/>
    <property type="match status" value="1"/>
</dbReference>
<dbReference type="Gene3D" id="1.20.120.720">
    <property type="entry name" value="Myosin VI head, motor domain, U50 subdomain"/>
    <property type="match status" value="1"/>
</dbReference>
<dbReference type="PROSITE" id="PS50096">
    <property type="entry name" value="IQ"/>
    <property type="match status" value="1"/>
</dbReference>
<dbReference type="GO" id="GO:0005902">
    <property type="term" value="C:microvillus"/>
    <property type="evidence" value="ECO:0007669"/>
    <property type="project" value="TreeGrafter"/>
</dbReference>
<dbReference type="InterPro" id="IPR010926">
    <property type="entry name" value="Myosin_TH1"/>
</dbReference>
<dbReference type="GO" id="GO:0007368">
    <property type="term" value="P:determination of left/right symmetry"/>
    <property type="evidence" value="ECO:0007669"/>
    <property type="project" value="UniProtKB-ARBA"/>
</dbReference>
<dbReference type="GO" id="GO:0005737">
    <property type="term" value="C:cytoplasm"/>
    <property type="evidence" value="ECO:0007669"/>
    <property type="project" value="TreeGrafter"/>
</dbReference>
<dbReference type="SUPFAM" id="SSF52540">
    <property type="entry name" value="P-loop containing nucleoside triphosphate hydrolases"/>
    <property type="match status" value="1"/>
</dbReference>
<evidence type="ECO:0000313" key="12">
    <source>
        <dbReference type="WBParaSite" id="TCNE_0001027401-mRNA-1"/>
    </source>
</evidence>
<dbReference type="Pfam" id="PF06017">
    <property type="entry name" value="Myosin_TH1"/>
    <property type="match status" value="1"/>
</dbReference>
<dbReference type="PROSITE" id="PS51456">
    <property type="entry name" value="MYOSIN_MOTOR"/>
    <property type="match status" value="1"/>
</dbReference>
<dbReference type="GO" id="GO:0051015">
    <property type="term" value="F:actin filament binding"/>
    <property type="evidence" value="ECO:0007669"/>
    <property type="project" value="TreeGrafter"/>
</dbReference>
<dbReference type="PANTHER" id="PTHR13140:SF713">
    <property type="entry name" value="UNCONVENTIONAL MYOSIN ID"/>
    <property type="match status" value="1"/>
</dbReference>